<protein>
    <submittedName>
        <fullName evidence="3">CRISPR system precrRNA processing endoribonuclease RAMP protein Cas6</fullName>
    </submittedName>
</protein>
<organism evidence="3 4">
    <name type="scientific">Tessaracoccus defluvii</name>
    <dbReference type="NCBI Taxonomy" id="1285901"/>
    <lineage>
        <taxon>Bacteria</taxon>
        <taxon>Bacillati</taxon>
        <taxon>Actinomycetota</taxon>
        <taxon>Actinomycetes</taxon>
        <taxon>Propionibacteriales</taxon>
        <taxon>Propionibacteriaceae</taxon>
        <taxon>Tessaracoccus</taxon>
    </lineage>
</organism>
<reference evidence="3 4" key="1">
    <citation type="submission" date="2020-08" db="EMBL/GenBank/DDBJ databases">
        <title>Genome sequence of Tessaracoccus defluvii JCM 17540T.</title>
        <authorList>
            <person name="Hyun D.-W."/>
            <person name="Bae J.-W."/>
        </authorList>
    </citation>
    <scope>NUCLEOTIDE SEQUENCE [LARGE SCALE GENOMIC DNA]</scope>
    <source>
        <strain evidence="3 4">JCM 17540</strain>
    </source>
</reference>
<keyword evidence="4" id="KW-1185">Reference proteome</keyword>
<proteinExistence type="predicted"/>
<dbReference type="Proteomes" id="UP000516117">
    <property type="component" value="Chromosome"/>
</dbReference>
<evidence type="ECO:0000256" key="1">
    <source>
        <dbReference type="SAM" id="MobiDB-lite"/>
    </source>
</evidence>
<dbReference type="CDD" id="cd21141">
    <property type="entry name" value="Cas6_III-like"/>
    <property type="match status" value="1"/>
</dbReference>
<evidence type="ECO:0000313" key="4">
    <source>
        <dbReference type="Proteomes" id="UP000516117"/>
    </source>
</evidence>
<dbReference type="Pfam" id="PF10040">
    <property type="entry name" value="CRISPR_Cas6"/>
    <property type="match status" value="1"/>
</dbReference>
<dbReference type="EMBL" id="CP060789">
    <property type="protein sequence ID" value="QNP54776.1"/>
    <property type="molecule type" value="Genomic_DNA"/>
</dbReference>
<feature type="compositionally biased region" description="Low complexity" evidence="1">
    <location>
        <begin position="236"/>
        <end position="248"/>
    </location>
</feature>
<dbReference type="InterPro" id="IPR019267">
    <property type="entry name" value="CRISPR-assoc_Cas6_C"/>
</dbReference>
<evidence type="ECO:0000259" key="2">
    <source>
        <dbReference type="Pfam" id="PF10040"/>
    </source>
</evidence>
<dbReference type="RefSeq" id="WP_187719912.1">
    <property type="nucleotide sequence ID" value="NZ_BAABBL010000018.1"/>
</dbReference>
<accession>A0A7H0H2L0</accession>
<evidence type="ECO:0000313" key="3">
    <source>
        <dbReference type="EMBL" id="QNP54776.1"/>
    </source>
</evidence>
<feature type="domain" description="CRISPR-associated protein Cas6 C-terminal" evidence="2">
    <location>
        <begin position="120"/>
        <end position="233"/>
    </location>
</feature>
<dbReference type="AlphaFoldDB" id="A0A7H0H2L0"/>
<feature type="region of interest" description="Disordered" evidence="1">
    <location>
        <begin position="236"/>
        <end position="264"/>
    </location>
</feature>
<gene>
    <name evidence="3" type="primary">cas6</name>
    <name evidence="3" type="ORF">H9L22_10735</name>
</gene>
<name>A0A7H0H2L0_9ACTN</name>
<dbReference type="KEGG" id="tdf:H9L22_10735"/>
<sequence>MPETYWVPLDVGYPVEADHLHAAFTRWFDAEEEEPDPRKVPHGAISKPYSLSMVGELDGTPGISVSVLSDDARSLFLERAATGSTVRLGRQIIRTGRPWLTASASWGQLALTRPSPTWDVEFQTPTVFRTSGRPSVLPTPSVLLRSPLEAWTSWSGVPLLAYDPVAVARSVRVELAEISTLPVLAGRKSVPGLVGRVRYVSDDAGVARSMSLLLAVAQFSGVGSYTARGFGTVSVRSDAPSASRAGSGRRTRSDTLRRPVAAGV</sequence>
<dbReference type="Gene3D" id="3.30.70.1900">
    <property type="match status" value="1"/>
</dbReference>